<evidence type="ECO:0000313" key="3">
    <source>
        <dbReference type="Proteomes" id="UP000324222"/>
    </source>
</evidence>
<feature type="region of interest" description="Disordered" evidence="1">
    <location>
        <begin position="177"/>
        <end position="216"/>
    </location>
</feature>
<protein>
    <submittedName>
        <fullName evidence="2">Uncharacterized protein</fullName>
    </submittedName>
</protein>
<feature type="compositionally biased region" description="Polar residues" evidence="1">
    <location>
        <begin position="195"/>
        <end position="216"/>
    </location>
</feature>
<name>A0A5B7DTX8_PORTR</name>
<dbReference type="EMBL" id="VSRR010001418">
    <property type="protein sequence ID" value="MPC25111.1"/>
    <property type="molecule type" value="Genomic_DNA"/>
</dbReference>
<feature type="compositionally biased region" description="Basic and acidic residues" evidence="1">
    <location>
        <begin position="177"/>
        <end position="194"/>
    </location>
</feature>
<evidence type="ECO:0000256" key="1">
    <source>
        <dbReference type="SAM" id="MobiDB-lite"/>
    </source>
</evidence>
<reference evidence="2 3" key="1">
    <citation type="submission" date="2019-05" db="EMBL/GenBank/DDBJ databases">
        <title>Another draft genome of Portunus trituberculatus and its Hox gene families provides insights of decapod evolution.</title>
        <authorList>
            <person name="Jeong J.-H."/>
            <person name="Song I."/>
            <person name="Kim S."/>
            <person name="Choi T."/>
            <person name="Kim D."/>
            <person name="Ryu S."/>
            <person name="Kim W."/>
        </authorList>
    </citation>
    <scope>NUCLEOTIDE SEQUENCE [LARGE SCALE GENOMIC DNA]</scope>
    <source>
        <tissue evidence="2">Muscle</tissue>
    </source>
</reference>
<gene>
    <name evidence="2" type="ORF">E2C01_018212</name>
</gene>
<sequence>MTPRTVPAVQHQFVLLMLMPEMTEVATQVKLRGIQADTEVAQAEEAQELNTEFTSNSSPSEPKEGLWCSKKVNIDGGGHAMNNDHLLLGIGVRWGQDEAEEALHHQHGCISPRIGCQSWPAARQTSWLSRGETVKVWSSEMASTLLFFLKAGDATGGSGGAQDQASVAMFYSKRLLDEPRTTKEDKQKPAKTEQHTSLPLQAGETNISLTPQAGEI</sequence>
<comment type="caution">
    <text evidence="2">The sequence shown here is derived from an EMBL/GenBank/DDBJ whole genome shotgun (WGS) entry which is preliminary data.</text>
</comment>
<accession>A0A5B7DTX8</accession>
<dbReference type="Proteomes" id="UP000324222">
    <property type="component" value="Unassembled WGS sequence"/>
</dbReference>
<keyword evidence="3" id="KW-1185">Reference proteome</keyword>
<proteinExistence type="predicted"/>
<organism evidence="2 3">
    <name type="scientific">Portunus trituberculatus</name>
    <name type="common">Swimming crab</name>
    <name type="synonym">Neptunus trituberculatus</name>
    <dbReference type="NCBI Taxonomy" id="210409"/>
    <lineage>
        <taxon>Eukaryota</taxon>
        <taxon>Metazoa</taxon>
        <taxon>Ecdysozoa</taxon>
        <taxon>Arthropoda</taxon>
        <taxon>Crustacea</taxon>
        <taxon>Multicrustacea</taxon>
        <taxon>Malacostraca</taxon>
        <taxon>Eumalacostraca</taxon>
        <taxon>Eucarida</taxon>
        <taxon>Decapoda</taxon>
        <taxon>Pleocyemata</taxon>
        <taxon>Brachyura</taxon>
        <taxon>Eubrachyura</taxon>
        <taxon>Portunoidea</taxon>
        <taxon>Portunidae</taxon>
        <taxon>Portuninae</taxon>
        <taxon>Portunus</taxon>
    </lineage>
</organism>
<dbReference type="AlphaFoldDB" id="A0A5B7DTX8"/>
<evidence type="ECO:0000313" key="2">
    <source>
        <dbReference type="EMBL" id="MPC25111.1"/>
    </source>
</evidence>